<dbReference type="PROSITE" id="PS50943">
    <property type="entry name" value="HTH_CROC1"/>
    <property type="match status" value="1"/>
</dbReference>
<comment type="caution">
    <text evidence="4">The sequence shown here is derived from an EMBL/GenBank/DDBJ whole genome shotgun (WGS) entry which is preliminary data.</text>
</comment>
<keyword evidence="6" id="KW-1185">Reference proteome</keyword>
<dbReference type="InterPro" id="IPR001387">
    <property type="entry name" value="Cro/C1-type_HTH"/>
</dbReference>
<dbReference type="PANTHER" id="PTHR46797:SF1">
    <property type="entry name" value="METHYLPHOSPHONATE SYNTHASE"/>
    <property type="match status" value="1"/>
</dbReference>
<reference evidence="3 6" key="3">
    <citation type="journal article" date="2019" name="Nat. Med.">
        <title>A library of human gut bacterial isolates paired with longitudinal multiomics data enables mechanistic microbiome research.</title>
        <authorList>
            <person name="Poyet M."/>
            <person name="Groussin M."/>
            <person name="Gibbons S.M."/>
            <person name="Avila-Pacheco J."/>
            <person name="Jiang X."/>
            <person name="Kearney S.M."/>
            <person name="Perrotta A.R."/>
            <person name="Berdy B."/>
            <person name="Zhao S."/>
            <person name="Lieberman T.D."/>
            <person name="Swanson P.K."/>
            <person name="Smith M."/>
            <person name="Roesemann S."/>
            <person name="Alexander J.E."/>
            <person name="Rich S.A."/>
            <person name="Livny J."/>
            <person name="Vlamakis H."/>
            <person name="Clish C."/>
            <person name="Bullock K."/>
            <person name="Deik A."/>
            <person name="Scott J."/>
            <person name="Pierce K.A."/>
            <person name="Xavier R.J."/>
            <person name="Alm E.J."/>
        </authorList>
    </citation>
    <scope>NUCLEOTIDE SEQUENCE [LARGE SCALE GENOMIC DNA]</scope>
    <source>
        <strain evidence="3 6">BIOML-A2</strain>
    </source>
</reference>
<dbReference type="AlphaFoldDB" id="A0AAQ1MC56"/>
<dbReference type="RefSeq" id="WP_073260978.1">
    <property type="nucleotide sequence ID" value="NZ_FQVY01000001.1"/>
</dbReference>
<organism evidence="4 5">
    <name type="scientific">Bittarella massiliensis</name>
    <name type="common">ex Durand et al. 2017</name>
    <dbReference type="NCBI Taxonomy" id="1720313"/>
    <lineage>
        <taxon>Bacteria</taxon>
        <taxon>Bacillati</taxon>
        <taxon>Bacillota</taxon>
        <taxon>Clostridia</taxon>
        <taxon>Eubacteriales</taxon>
        <taxon>Oscillospiraceae</taxon>
        <taxon>Bittarella (ex Durand et al. 2017)</taxon>
    </lineage>
</organism>
<dbReference type="SUPFAM" id="SSF47413">
    <property type="entry name" value="lambda repressor-like DNA-binding domains"/>
    <property type="match status" value="1"/>
</dbReference>
<dbReference type="Proteomes" id="UP000184089">
    <property type="component" value="Unassembled WGS sequence"/>
</dbReference>
<dbReference type="InterPro" id="IPR010982">
    <property type="entry name" value="Lambda_DNA-bd_dom_sf"/>
</dbReference>
<feature type="domain" description="HTH cro/C1-type" evidence="2">
    <location>
        <begin position="10"/>
        <end position="64"/>
    </location>
</feature>
<dbReference type="PANTHER" id="PTHR46797">
    <property type="entry name" value="HTH-TYPE TRANSCRIPTIONAL REGULATOR"/>
    <property type="match status" value="1"/>
</dbReference>
<evidence type="ECO:0000259" key="2">
    <source>
        <dbReference type="PROSITE" id="PS50943"/>
    </source>
</evidence>
<keyword evidence="1" id="KW-0238">DNA-binding</keyword>
<dbReference type="Gene3D" id="1.10.260.40">
    <property type="entry name" value="lambda repressor-like DNA-binding domains"/>
    <property type="match status" value="1"/>
</dbReference>
<dbReference type="Pfam" id="PF01381">
    <property type="entry name" value="HTH_3"/>
    <property type="match status" value="1"/>
</dbReference>
<evidence type="ECO:0000313" key="6">
    <source>
        <dbReference type="Proteomes" id="UP000474718"/>
    </source>
</evidence>
<dbReference type="CDD" id="cd00093">
    <property type="entry name" value="HTH_XRE"/>
    <property type="match status" value="1"/>
</dbReference>
<evidence type="ECO:0000256" key="1">
    <source>
        <dbReference type="ARBA" id="ARBA00023125"/>
    </source>
</evidence>
<evidence type="ECO:0000313" key="3">
    <source>
        <dbReference type="EMBL" id="MZL68513.1"/>
    </source>
</evidence>
<dbReference type="EMBL" id="WWVX01000001">
    <property type="protein sequence ID" value="MZL68513.1"/>
    <property type="molecule type" value="Genomic_DNA"/>
</dbReference>
<dbReference type="EMBL" id="FQVY01000001">
    <property type="protein sequence ID" value="SHF84355.1"/>
    <property type="molecule type" value="Genomic_DNA"/>
</dbReference>
<reference evidence="4" key="1">
    <citation type="submission" date="2016-11" db="EMBL/GenBank/DDBJ databases">
        <authorList>
            <person name="Varghese N."/>
            <person name="Submissions S."/>
        </authorList>
    </citation>
    <scope>NUCLEOTIDE SEQUENCE</scope>
    <source>
        <strain evidence="4">DSM 4029</strain>
    </source>
</reference>
<evidence type="ECO:0000313" key="4">
    <source>
        <dbReference type="EMBL" id="SHF84355.1"/>
    </source>
</evidence>
<gene>
    <name evidence="3" type="ORF">GT747_01810</name>
    <name evidence="4" type="ORF">SAMN05444424_0889</name>
</gene>
<proteinExistence type="predicted"/>
<dbReference type="SMART" id="SM00530">
    <property type="entry name" value="HTH_XRE"/>
    <property type="match status" value="1"/>
</dbReference>
<accession>A0AAQ1MC56</accession>
<dbReference type="GO" id="GO:0005829">
    <property type="term" value="C:cytosol"/>
    <property type="evidence" value="ECO:0007669"/>
    <property type="project" value="TreeGrafter"/>
</dbReference>
<dbReference type="InterPro" id="IPR050807">
    <property type="entry name" value="TransReg_Diox_bact_type"/>
</dbReference>
<dbReference type="Proteomes" id="UP000474718">
    <property type="component" value="Unassembled WGS sequence"/>
</dbReference>
<dbReference type="GO" id="GO:0003700">
    <property type="term" value="F:DNA-binding transcription factor activity"/>
    <property type="evidence" value="ECO:0007669"/>
    <property type="project" value="TreeGrafter"/>
</dbReference>
<protein>
    <submittedName>
        <fullName evidence="4">Helix-turn-helix domain-containing protein</fullName>
    </submittedName>
</protein>
<name>A0AAQ1MC56_9FIRM</name>
<reference evidence="5" key="2">
    <citation type="submission" date="2016-11" db="EMBL/GenBank/DDBJ databases">
        <authorList>
            <person name="Jaros S."/>
            <person name="Januszkiewicz K."/>
            <person name="Wedrychowicz H."/>
        </authorList>
    </citation>
    <scope>NUCLEOTIDE SEQUENCE [LARGE SCALE GENOMIC DNA]</scope>
    <source>
        <strain evidence="5">DSM 4029</strain>
    </source>
</reference>
<evidence type="ECO:0000313" key="5">
    <source>
        <dbReference type="Proteomes" id="UP000184089"/>
    </source>
</evidence>
<sequence>MNKQEFGKRLNDARKKIGMKTETLAEEIDVSVGFLHDIFRGRTYPSVETFVKLVNVLGCSANELLRDEPWPVDETALDSRLLSIRELPPDRARHVCNVLDTILTDLEQAKECAPSEK</sequence>
<dbReference type="GO" id="GO:0003677">
    <property type="term" value="F:DNA binding"/>
    <property type="evidence" value="ECO:0007669"/>
    <property type="project" value="UniProtKB-KW"/>
</dbReference>